<evidence type="ECO:0000313" key="1">
    <source>
        <dbReference type="EMBL" id="EPQ20970.1"/>
    </source>
</evidence>
<dbReference type="Proteomes" id="UP000014969">
    <property type="component" value="Unassembled WGS sequence"/>
</dbReference>
<reference evidence="1 2" key="1">
    <citation type="journal article" date="2013" name="Genome Announc.">
        <title>Genome Sequence of an Epidemic Isolate of Mycobacterium abscessus subsp. bolletii from Rio de Janeiro, Brazil.</title>
        <authorList>
            <person name="Davidson R.M."/>
            <person name="Reynolds P.R."/>
            <person name="Farias-Hesson E."/>
            <person name="Duarte R.S."/>
            <person name="Jackson M."/>
            <person name="Strong M."/>
        </authorList>
    </citation>
    <scope>NUCLEOTIDE SEQUENCE [LARGE SCALE GENOMIC DNA]</scope>
    <source>
        <strain evidence="1 2">CRM-0020</strain>
    </source>
</reference>
<dbReference type="EMBL" id="ATFQ01000040">
    <property type="protein sequence ID" value="EPQ20970.1"/>
    <property type="molecule type" value="Genomic_DNA"/>
</dbReference>
<evidence type="ECO:0000313" key="2">
    <source>
        <dbReference type="Proteomes" id="UP000014969"/>
    </source>
</evidence>
<sequence>MDDLEGHRAAIRAHNQRVHAANRLVVMRSGVTQADLVTTFLTLRALGAVNLDDLRVPPGFDLLPDGDVANANPETVEWQDWATAQRLIDQSAHLSERLNDAESELVLARHWSSEDS</sequence>
<accession>A0A829HP13</accession>
<comment type="caution">
    <text evidence="1">The sequence shown here is derived from an EMBL/GenBank/DDBJ whole genome shotgun (WGS) entry which is preliminary data.</text>
</comment>
<proteinExistence type="predicted"/>
<dbReference type="AlphaFoldDB" id="A0A829HP13"/>
<organism evidence="1 2">
    <name type="scientific">Mycobacteroides abscessus subsp. bolletii CRM-0020</name>
    <dbReference type="NCBI Taxonomy" id="1306401"/>
    <lineage>
        <taxon>Bacteria</taxon>
        <taxon>Bacillati</taxon>
        <taxon>Actinomycetota</taxon>
        <taxon>Actinomycetes</taxon>
        <taxon>Mycobacteriales</taxon>
        <taxon>Mycobacteriaceae</taxon>
        <taxon>Mycobacteroides</taxon>
        <taxon>Mycobacteroides abscessus</taxon>
    </lineage>
</organism>
<protein>
    <submittedName>
        <fullName evidence="1">Uncharacterized protein</fullName>
    </submittedName>
</protein>
<gene>
    <name evidence="1" type="ORF">J108_23440</name>
</gene>
<name>A0A829HP13_9MYCO</name>